<reference evidence="2" key="1">
    <citation type="journal article" date="2019" name="Int. J. Syst. Evol. Microbiol.">
        <title>The Global Catalogue of Microorganisms (GCM) 10K type strain sequencing project: providing services to taxonomists for standard genome sequencing and annotation.</title>
        <authorList>
            <consortium name="The Broad Institute Genomics Platform"/>
            <consortium name="The Broad Institute Genome Sequencing Center for Infectious Disease"/>
            <person name="Wu L."/>
            <person name="Ma J."/>
        </authorList>
    </citation>
    <scope>NUCLEOTIDE SEQUENCE [LARGE SCALE GENOMIC DNA]</scope>
    <source>
        <strain evidence="2">JCM 17564</strain>
    </source>
</reference>
<sequence>MTAGLTPAALIDELCSALAPARAEALRAAYDLVRRVIPAGYEEGVSGRMVTWSVPLARYPKTYNKQPLMAVALAATKGHNALHLPLLYMSAEADAAFRSAYADAGRKLDMGKGCVRFVTPEGLDEAAVTTAVGGTAVDDFIAAYEAARRGAESPSA</sequence>
<keyword evidence="2" id="KW-1185">Reference proteome</keyword>
<dbReference type="EMBL" id="BAABBR010000001">
    <property type="protein sequence ID" value="GAA4034103.1"/>
    <property type="molecule type" value="Genomic_DNA"/>
</dbReference>
<evidence type="ECO:0000313" key="2">
    <source>
        <dbReference type="Proteomes" id="UP001424459"/>
    </source>
</evidence>
<gene>
    <name evidence="1" type="ORF">GCM10022281_12740</name>
</gene>
<organism evidence="1 2">
    <name type="scientific">Sphingomonas rosea</name>
    <dbReference type="NCBI Taxonomy" id="335605"/>
    <lineage>
        <taxon>Bacteria</taxon>
        <taxon>Pseudomonadati</taxon>
        <taxon>Pseudomonadota</taxon>
        <taxon>Alphaproteobacteria</taxon>
        <taxon>Sphingomonadales</taxon>
        <taxon>Sphingomonadaceae</taxon>
        <taxon>Sphingomonas</taxon>
    </lineage>
</organism>
<evidence type="ECO:0000313" key="1">
    <source>
        <dbReference type="EMBL" id="GAA4034103.1"/>
    </source>
</evidence>
<comment type="caution">
    <text evidence="1">The sequence shown here is derived from an EMBL/GenBank/DDBJ whole genome shotgun (WGS) entry which is preliminary data.</text>
</comment>
<accession>A0ABP7U2P5</accession>
<name>A0ABP7U2P5_9SPHN</name>
<dbReference type="RefSeq" id="WP_344696194.1">
    <property type="nucleotide sequence ID" value="NZ_BAABBR010000001.1"/>
</dbReference>
<protein>
    <submittedName>
        <fullName evidence="1">DUF1801 domain-containing protein</fullName>
    </submittedName>
</protein>
<proteinExistence type="predicted"/>
<dbReference type="Proteomes" id="UP001424459">
    <property type="component" value="Unassembled WGS sequence"/>
</dbReference>